<feature type="transmembrane region" description="Helical" evidence="1">
    <location>
        <begin position="106"/>
        <end position="127"/>
    </location>
</feature>
<comment type="caution">
    <text evidence="2">The sequence shown here is derived from an EMBL/GenBank/DDBJ whole genome shotgun (WGS) entry which is preliminary data.</text>
</comment>
<reference evidence="2 3" key="1">
    <citation type="submission" date="2014-12" db="EMBL/GenBank/DDBJ databases">
        <title>Draft genome sequences of 29 type strains of Enterococci.</title>
        <authorList>
            <person name="Zhong Z."/>
            <person name="Sun Z."/>
            <person name="Liu W."/>
            <person name="Zhang W."/>
            <person name="Zhang H."/>
        </authorList>
    </citation>
    <scope>NUCLEOTIDE SEQUENCE [LARGE SCALE GENOMIC DNA]</scope>
    <source>
        <strain evidence="2 3">DSM 15687</strain>
    </source>
</reference>
<accession>A0A1L8W8G9</accession>
<evidence type="ECO:0000313" key="2">
    <source>
        <dbReference type="EMBL" id="OJG77345.1"/>
    </source>
</evidence>
<keyword evidence="1" id="KW-0812">Transmembrane</keyword>
<keyword evidence="1" id="KW-1133">Transmembrane helix</keyword>
<protein>
    <submittedName>
        <fullName evidence="2">Uncharacterized protein</fullName>
    </submittedName>
</protein>
<dbReference type="RefSeq" id="WP_071856335.1">
    <property type="nucleotide sequence ID" value="NZ_JXLB01000036.1"/>
</dbReference>
<proteinExistence type="predicted"/>
<keyword evidence="3" id="KW-1185">Reference proteome</keyword>
<evidence type="ECO:0000313" key="3">
    <source>
        <dbReference type="Proteomes" id="UP000182152"/>
    </source>
</evidence>
<dbReference type="EMBL" id="JXLB01000036">
    <property type="protein sequence ID" value="OJG77345.1"/>
    <property type="molecule type" value="Genomic_DNA"/>
</dbReference>
<dbReference type="Proteomes" id="UP000182152">
    <property type="component" value="Unassembled WGS sequence"/>
</dbReference>
<organism evidence="2 3">
    <name type="scientific">Enterococcus ratti</name>
    <dbReference type="NCBI Taxonomy" id="150033"/>
    <lineage>
        <taxon>Bacteria</taxon>
        <taxon>Bacillati</taxon>
        <taxon>Bacillota</taxon>
        <taxon>Bacilli</taxon>
        <taxon>Lactobacillales</taxon>
        <taxon>Enterococcaceae</taxon>
        <taxon>Enterococcus</taxon>
    </lineage>
</organism>
<gene>
    <name evidence="2" type="ORF">RV14_GL001578</name>
</gene>
<dbReference type="AlphaFoldDB" id="A0A1L8W8G9"/>
<sequence length="156" mass="18574">MPDTNFIKNHYYKFAKKNTKYIEEVDCYIEEYKNDKKFQISNIWALIISLASVLLVGISTNYSIKTSIITLLFPKVMELYEKENQISLKELDNFEIPDISKEISDFLVVILFTCTFISIILCMYNYFKQQRLAGFYEYKRELIKNKYKDTDKSTDL</sequence>
<keyword evidence="1" id="KW-0472">Membrane</keyword>
<evidence type="ECO:0000256" key="1">
    <source>
        <dbReference type="SAM" id="Phobius"/>
    </source>
</evidence>
<feature type="transmembrane region" description="Helical" evidence="1">
    <location>
        <begin position="43"/>
        <end position="64"/>
    </location>
</feature>
<name>A0A1L8W8G9_9ENTE</name>
<dbReference type="STRING" id="150033.RV14_GL001578"/>